<sequence>MNYLAHLFLASEEPDERLGSLIADFTRGRLQTLAKDYPPGVMWGIALHRQVDRFTDDNPWVVQSRLRIAAPYRRYSGIILDILYDHFLSSYWSEFSGQDRQSFIQDIYRLLDRRRNDLPARLRALAPRMQREDWLGSYAEFEVIGQVYQRMSQRMRQPNRLAGAMEEVRRHYPELAQDFRQFFPELIVFVQQQERRNRP</sequence>
<name>A0A2N6CZB5_9GAMM</name>
<evidence type="ECO:0000256" key="4">
    <source>
        <dbReference type="ARBA" id="ARBA00023160"/>
    </source>
</evidence>
<keyword evidence="1" id="KW-0444">Lipid biosynthesis</keyword>
<comment type="caution">
    <text evidence="5">The sequence shown here is derived from an EMBL/GenBank/DDBJ whole genome shotgun (WGS) entry which is preliminary data.</text>
</comment>
<dbReference type="STRING" id="1111735.GCA_000428045_03889"/>
<evidence type="ECO:0000256" key="2">
    <source>
        <dbReference type="ARBA" id="ARBA00022801"/>
    </source>
</evidence>
<dbReference type="InterPro" id="IPR007431">
    <property type="entry name" value="ACP_PD"/>
</dbReference>
<dbReference type="PANTHER" id="PTHR38764:SF1">
    <property type="entry name" value="ACYL CARRIER PROTEIN PHOSPHODIESTERASE"/>
    <property type="match status" value="1"/>
</dbReference>
<evidence type="ECO:0008006" key="7">
    <source>
        <dbReference type="Google" id="ProtNLM"/>
    </source>
</evidence>
<keyword evidence="4" id="KW-0276">Fatty acid metabolism</keyword>
<evidence type="ECO:0000313" key="6">
    <source>
        <dbReference type="Proteomes" id="UP000235015"/>
    </source>
</evidence>
<dbReference type="AlphaFoldDB" id="A0A2N6CZB5"/>
<dbReference type="PANTHER" id="PTHR38764">
    <property type="entry name" value="ACYL CARRIER PROTEIN PHOSPHODIESTERASE"/>
    <property type="match status" value="1"/>
</dbReference>
<reference evidence="5 6" key="1">
    <citation type="submission" date="2017-11" db="EMBL/GenBank/DDBJ databases">
        <title>Genome-resolved metagenomics identifies genetic mobility, metabolic interactions, and unexpected diversity in perchlorate-reducing communities.</title>
        <authorList>
            <person name="Barnum T.P."/>
            <person name="Figueroa I.A."/>
            <person name="Carlstrom C.I."/>
            <person name="Lucas L.N."/>
            <person name="Engelbrektson A.L."/>
            <person name="Coates J.D."/>
        </authorList>
    </citation>
    <scope>NUCLEOTIDE SEQUENCE [LARGE SCALE GENOMIC DNA]</scope>
    <source>
        <strain evidence="5">BM301</strain>
    </source>
</reference>
<evidence type="ECO:0000256" key="1">
    <source>
        <dbReference type="ARBA" id="ARBA00022516"/>
    </source>
</evidence>
<accession>A0A2N6CZB5</accession>
<dbReference type="GO" id="GO:0008770">
    <property type="term" value="F:[acyl-carrier-protein] phosphodiesterase activity"/>
    <property type="evidence" value="ECO:0007669"/>
    <property type="project" value="InterPro"/>
</dbReference>
<dbReference type="Pfam" id="PF04336">
    <property type="entry name" value="ACP_PD"/>
    <property type="match status" value="1"/>
</dbReference>
<dbReference type="RefSeq" id="WP_273437911.1">
    <property type="nucleotide sequence ID" value="NZ_PKUN01000003.1"/>
</dbReference>
<dbReference type="GO" id="GO:0006633">
    <property type="term" value="P:fatty acid biosynthetic process"/>
    <property type="evidence" value="ECO:0007669"/>
    <property type="project" value="UniProtKB-KW"/>
</dbReference>
<gene>
    <name evidence="5" type="ORF">C0630_03875</name>
</gene>
<keyword evidence="3" id="KW-0443">Lipid metabolism</keyword>
<dbReference type="PIRSF" id="PIRSF011489">
    <property type="entry name" value="DUF479"/>
    <property type="match status" value="1"/>
</dbReference>
<protein>
    <recommendedName>
        <fullName evidence="7">DUF479 domain-containing protein</fullName>
    </recommendedName>
</protein>
<keyword evidence="2" id="KW-0378">Hydrolase</keyword>
<dbReference type="EMBL" id="PKUN01000003">
    <property type="protein sequence ID" value="PLX62728.1"/>
    <property type="molecule type" value="Genomic_DNA"/>
</dbReference>
<evidence type="ECO:0000256" key="3">
    <source>
        <dbReference type="ARBA" id="ARBA00023098"/>
    </source>
</evidence>
<evidence type="ECO:0000313" key="5">
    <source>
        <dbReference type="EMBL" id="PLX62728.1"/>
    </source>
</evidence>
<proteinExistence type="predicted"/>
<dbReference type="Proteomes" id="UP000235015">
    <property type="component" value="Unassembled WGS sequence"/>
</dbReference>
<keyword evidence="4" id="KW-0275">Fatty acid biosynthesis</keyword>
<organism evidence="5 6">
    <name type="scientific">Sedimenticola selenatireducens</name>
    <dbReference type="NCBI Taxonomy" id="191960"/>
    <lineage>
        <taxon>Bacteria</taxon>
        <taxon>Pseudomonadati</taxon>
        <taxon>Pseudomonadota</taxon>
        <taxon>Gammaproteobacteria</taxon>
        <taxon>Chromatiales</taxon>
        <taxon>Sedimenticolaceae</taxon>
        <taxon>Sedimenticola</taxon>
    </lineage>
</organism>